<name>A0A1Y2DNW7_9FUNG</name>
<protein>
    <submittedName>
        <fullName evidence="2">HCP-like protein</fullName>
    </submittedName>
</protein>
<dbReference type="Gene3D" id="1.25.40.10">
    <property type="entry name" value="Tetratricopeptide repeat domain"/>
    <property type="match status" value="2"/>
</dbReference>
<sequence length="433" mass="49282">MIIKKRMFGDIIESSSSIYTNTTNSTSSNSNIYKEELTPERKLVYLVKSIAKYQAAHNSEKLLNIAKSMYNDSKQEHFSPVMKKTYKKQALSLLKSLSKQEYSDAEYYLGIIYQEKEKFKKAAKFFDLSYQHKQPMGTFKLGQCYENGNGKPKNIQYAEILYRKAAMVGYCLPAMIHLGMSYLEGTLGNKNVNEAIHWLKKVATTNSENANQDLIAKACYELYKIYALGGPNGDGSVPQDLEEALLYLKMSAEHGSTKAIMEICNLESQNPEKLLYWTKRAAELDCLEAQIKLATWYLCENSDIVSKDEALGFNWLKQAALPKDLSTDSEKRNQGCIQFILGTYYETGIENVQLPDENEALYWFGISAKLGIMEAIEKIKEKKIEHNYEDLSISDFINLVMDKGIYGKPSESSLECQQILKDLPNKRPHSVLM</sequence>
<dbReference type="SUPFAM" id="SSF81901">
    <property type="entry name" value="HCP-like"/>
    <property type="match status" value="2"/>
</dbReference>
<dbReference type="InterPro" id="IPR011990">
    <property type="entry name" value="TPR-like_helical_dom_sf"/>
</dbReference>
<dbReference type="PANTHER" id="PTHR46430">
    <property type="entry name" value="PROTEIN SKT5-RELATED"/>
    <property type="match status" value="1"/>
</dbReference>
<keyword evidence="3" id="KW-1185">Reference proteome</keyword>
<evidence type="ECO:0000256" key="1">
    <source>
        <dbReference type="ARBA" id="ARBA00022737"/>
    </source>
</evidence>
<comment type="caution">
    <text evidence="2">The sequence shown here is derived from an EMBL/GenBank/DDBJ whole genome shotgun (WGS) entry which is preliminary data.</text>
</comment>
<dbReference type="EMBL" id="MCOG01000062">
    <property type="protein sequence ID" value="ORY60355.1"/>
    <property type="molecule type" value="Genomic_DNA"/>
</dbReference>
<dbReference type="OrthoDB" id="2148946at2759"/>
<dbReference type="PANTHER" id="PTHR46430:SF3">
    <property type="entry name" value="ACTIVATOR OF C KINASE PROTEIN 1"/>
    <property type="match status" value="1"/>
</dbReference>
<dbReference type="Pfam" id="PF08238">
    <property type="entry name" value="Sel1"/>
    <property type="match status" value="6"/>
</dbReference>
<dbReference type="Proteomes" id="UP000193920">
    <property type="component" value="Unassembled WGS sequence"/>
</dbReference>
<dbReference type="InterPro" id="IPR006597">
    <property type="entry name" value="Sel1-like"/>
</dbReference>
<organism evidence="2 3">
    <name type="scientific">Neocallimastix californiae</name>
    <dbReference type="NCBI Taxonomy" id="1754190"/>
    <lineage>
        <taxon>Eukaryota</taxon>
        <taxon>Fungi</taxon>
        <taxon>Fungi incertae sedis</taxon>
        <taxon>Chytridiomycota</taxon>
        <taxon>Chytridiomycota incertae sedis</taxon>
        <taxon>Neocallimastigomycetes</taxon>
        <taxon>Neocallimastigales</taxon>
        <taxon>Neocallimastigaceae</taxon>
        <taxon>Neocallimastix</taxon>
    </lineage>
</organism>
<dbReference type="STRING" id="1754190.A0A1Y2DNW7"/>
<evidence type="ECO:0000313" key="3">
    <source>
        <dbReference type="Proteomes" id="UP000193920"/>
    </source>
</evidence>
<proteinExistence type="predicted"/>
<accession>A0A1Y2DNW7</accession>
<gene>
    <name evidence="2" type="ORF">LY90DRAFT_668746</name>
</gene>
<keyword evidence="1" id="KW-0677">Repeat</keyword>
<dbReference type="SMART" id="SM00671">
    <property type="entry name" value="SEL1"/>
    <property type="match status" value="6"/>
</dbReference>
<dbReference type="AlphaFoldDB" id="A0A1Y2DNW7"/>
<reference evidence="2 3" key="1">
    <citation type="submission" date="2016-08" db="EMBL/GenBank/DDBJ databases">
        <title>A Parts List for Fungal Cellulosomes Revealed by Comparative Genomics.</title>
        <authorList>
            <consortium name="DOE Joint Genome Institute"/>
            <person name="Haitjema C.H."/>
            <person name="Gilmore S.P."/>
            <person name="Henske J.K."/>
            <person name="Solomon K.V."/>
            <person name="De Groot R."/>
            <person name="Kuo A."/>
            <person name="Mondo S.J."/>
            <person name="Salamov A.A."/>
            <person name="Labutti K."/>
            <person name="Zhao Z."/>
            <person name="Chiniquy J."/>
            <person name="Barry K."/>
            <person name="Brewer H.M."/>
            <person name="Purvine S.O."/>
            <person name="Wright A.T."/>
            <person name="Boxma B."/>
            <person name="Van Alen T."/>
            <person name="Hackstein J.H."/>
            <person name="Baker S.E."/>
            <person name="Grigoriev I.V."/>
            <person name="O'Malley M.A."/>
        </authorList>
    </citation>
    <scope>NUCLEOTIDE SEQUENCE [LARGE SCALE GENOMIC DNA]</scope>
    <source>
        <strain evidence="2 3">G1</strain>
    </source>
</reference>
<dbReference type="InterPro" id="IPR051726">
    <property type="entry name" value="Chitin_Synth_Reg"/>
</dbReference>
<evidence type="ECO:0000313" key="2">
    <source>
        <dbReference type="EMBL" id="ORY60355.1"/>
    </source>
</evidence>